<name>A0AAJ0HGN6_9PEZI</name>
<comment type="caution">
    <text evidence="2">The sequence shown here is derived from an EMBL/GenBank/DDBJ whole genome shotgun (WGS) entry which is preliminary data.</text>
</comment>
<protein>
    <submittedName>
        <fullName evidence="2">Uncharacterized protein</fullName>
    </submittedName>
</protein>
<proteinExistence type="predicted"/>
<evidence type="ECO:0000313" key="2">
    <source>
        <dbReference type="EMBL" id="KAK3352302.1"/>
    </source>
</evidence>
<gene>
    <name evidence="2" type="ORF">B0T25DRAFT_181657</name>
</gene>
<evidence type="ECO:0000256" key="1">
    <source>
        <dbReference type="SAM" id="Phobius"/>
    </source>
</evidence>
<keyword evidence="1" id="KW-0812">Transmembrane</keyword>
<dbReference type="Proteomes" id="UP001275084">
    <property type="component" value="Unassembled WGS sequence"/>
</dbReference>
<keyword evidence="1" id="KW-0472">Membrane</keyword>
<reference evidence="2" key="2">
    <citation type="submission" date="2023-06" db="EMBL/GenBank/DDBJ databases">
        <authorList>
            <consortium name="Lawrence Berkeley National Laboratory"/>
            <person name="Haridas S."/>
            <person name="Hensen N."/>
            <person name="Bonometti L."/>
            <person name="Westerberg I."/>
            <person name="Brannstrom I.O."/>
            <person name="Guillou S."/>
            <person name="Cros-Aarteil S."/>
            <person name="Calhoun S."/>
            <person name="Kuo A."/>
            <person name="Mondo S."/>
            <person name="Pangilinan J."/>
            <person name="Riley R."/>
            <person name="Labutti K."/>
            <person name="Andreopoulos B."/>
            <person name="Lipzen A."/>
            <person name="Chen C."/>
            <person name="Yanf M."/>
            <person name="Daum C."/>
            <person name="Ng V."/>
            <person name="Clum A."/>
            <person name="Steindorff A."/>
            <person name="Ohm R."/>
            <person name="Martin F."/>
            <person name="Silar P."/>
            <person name="Natvig D."/>
            <person name="Lalanne C."/>
            <person name="Gautier V."/>
            <person name="Ament-Velasquez S.L."/>
            <person name="Kruys A."/>
            <person name="Hutchinson M.I."/>
            <person name="Powell A.J."/>
            <person name="Barry K."/>
            <person name="Miller A.N."/>
            <person name="Grigoriev I.V."/>
            <person name="Debuchy R."/>
            <person name="Gladieux P."/>
            <person name="Thoren M.H."/>
            <person name="Johannesson H."/>
        </authorList>
    </citation>
    <scope>NUCLEOTIDE SEQUENCE</scope>
    <source>
        <strain evidence="2">CBS 955.72</strain>
    </source>
</reference>
<reference evidence="2" key="1">
    <citation type="journal article" date="2023" name="Mol. Phylogenet. Evol.">
        <title>Genome-scale phylogeny and comparative genomics of the fungal order Sordariales.</title>
        <authorList>
            <person name="Hensen N."/>
            <person name="Bonometti L."/>
            <person name="Westerberg I."/>
            <person name="Brannstrom I.O."/>
            <person name="Guillou S."/>
            <person name="Cros-Aarteil S."/>
            <person name="Calhoun S."/>
            <person name="Haridas S."/>
            <person name="Kuo A."/>
            <person name="Mondo S."/>
            <person name="Pangilinan J."/>
            <person name="Riley R."/>
            <person name="LaButti K."/>
            <person name="Andreopoulos B."/>
            <person name="Lipzen A."/>
            <person name="Chen C."/>
            <person name="Yan M."/>
            <person name="Daum C."/>
            <person name="Ng V."/>
            <person name="Clum A."/>
            <person name="Steindorff A."/>
            <person name="Ohm R.A."/>
            <person name="Martin F."/>
            <person name="Silar P."/>
            <person name="Natvig D.O."/>
            <person name="Lalanne C."/>
            <person name="Gautier V."/>
            <person name="Ament-Velasquez S.L."/>
            <person name="Kruys A."/>
            <person name="Hutchinson M.I."/>
            <person name="Powell A.J."/>
            <person name="Barry K."/>
            <person name="Miller A.N."/>
            <person name="Grigoriev I.V."/>
            <person name="Debuchy R."/>
            <person name="Gladieux P."/>
            <person name="Hiltunen Thoren M."/>
            <person name="Johannesson H."/>
        </authorList>
    </citation>
    <scope>NUCLEOTIDE SEQUENCE</scope>
    <source>
        <strain evidence="2">CBS 955.72</strain>
    </source>
</reference>
<dbReference type="EMBL" id="JAUIQD010000004">
    <property type="protein sequence ID" value="KAK3352302.1"/>
    <property type="molecule type" value="Genomic_DNA"/>
</dbReference>
<keyword evidence="3" id="KW-1185">Reference proteome</keyword>
<evidence type="ECO:0000313" key="3">
    <source>
        <dbReference type="Proteomes" id="UP001275084"/>
    </source>
</evidence>
<dbReference type="AlphaFoldDB" id="A0AAJ0HGN6"/>
<accession>A0AAJ0HGN6</accession>
<keyword evidence="1" id="KW-1133">Transmembrane helix</keyword>
<organism evidence="2 3">
    <name type="scientific">Lasiosphaeria hispida</name>
    <dbReference type="NCBI Taxonomy" id="260671"/>
    <lineage>
        <taxon>Eukaryota</taxon>
        <taxon>Fungi</taxon>
        <taxon>Dikarya</taxon>
        <taxon>Ascomycota</taxon>
        <taxon>Pezizomycotina</taxon>
        <taxon>Sordariomycetes</taxon>
        <taxon>Sordariomycetidae</taxon>
        <taxon>Sordariales</taxon>
        <taxon>Lasiosphaeriaceae</taxon>
        <taxon>Lasiosphaeria</taxon>
    </lineage>
</organism>
<feature type="transmembrane region" description="Helical" evidence="1">
    <location>
        <begin position="195"/>
        <end position="217"/>
    </location>
</feature>
<sequence>MPHQKTKRPIARMSTTKSAEIGNRLGNAQLPPTLPRYQRSHEIRYPYRLASCLRRHLGLKHPTRELHTTNTIFNTPASKSASAHLCLHLRASSSTQSNALPRRLGSRLGACALSRGPRHLSREDSKWKCEYMRNDRDCVNWRVNKPFRGTFHMSCQPNSVPRATDSCSLNTWGSSIVALGSNKHRRLGFALYRRLFVFGSDCAFVVVFFLILASLSAGCVVCCCVKISRVEMSGIEAETSVIGLDG</sequence>